<name>A0A059KSY7_9BURK</name>
<dbReference type="Gene3D" id="3.40.50.10490">
    <property type="entry name" value="Glucose-6-phosphate isomerase like protein, domain 1"/>
    <property type="match status" value="1"/>
</dbReference>
<dbReference type="GO" id="GO:0006096">
    <property type="term" value="P:glycolytic process"/>
    <property type="evidence" value="ECO:0007669"/>
    <property type="project" value="UniProtKB-KW"/>
</dbReference>
<dbReference type="AlphaFoldDB" id="A0A059KSY7"/>
<proteinExistence type="predicted"/>
<dbReference type="STRING" id="34103.SAMN05421778_106199"/>
<evidence type="ECO:0008006" key="10">
    <source>
        <dbReference type="Google" id="ProtNLM"/>
    </source>
</evidence>
<dbReference type="EMBL" id="AZRA01000002">
    <property type="protein sequence ID" value="KDB54349.1"/>
    <property type="molecule type" value="Genomic_DNA"/>
</dbReference>
<dbReference type="GO" id="GO:0003700">
    <property type="term" value="F:DNA-binding transcription factor activity"/>
    <property type="evidence" value="ECO:0007669"/>
    <property type="project" value="InterPro"/>
</dbReference>
<dbReference type="RefSeq" id="WP_051631391.1">
    <property type="nucleotide sequence ID" value="NZ_AZRA01000002.1"/>
</dbReference>
<dbReference type="InterPro" id="IPR036388">
    <property type="entry name" value="WH-like_DNA-bd_sf"/>
</dbReference>
<keyword evidence="1" id="KW-0805">Transcription regulation</keyword>
<evidence type="ECO:0000313" key="8">
    <source>
        <dbReference type="EMBL" id="KDB54349.1"/>
    </source>
</evidence>
<dbReference type="InterPro" id="IPR046348">
    <property type="entry name" value="SIS_dom_sf"/>
</dbReference>
<feature type="domain" description="SIS" evidence="7">
    <location>
        <begin position="139"/>
        <end position="277"/>
    </location>
</feature>
<dbReference type="Pfam" id="PF01418">
    <property type="entry name" value="HTH_6"/>
    <property type="match status" value="1"/>
</dbReference>
<dbReference type="eggNOG" id="COG1737">
    <property type="taxonomic scope" value="Bacteria"/>
</dbReference>
<reference evidence="8 9" key="1">
    <citation type="journal article" date="2014" name="FEMS Microbiol. Ecol.">
        <title>Sphaerotilus natans encrusted with nanoball-shaped Fe(III) oxide minerals formed by nitrate-reducing mixotrophic Fe(II) oxidation.</title>
        <authorList>
            <person name="Park S."/>
            <person name="Kim D.H."/>
            <person name="Lee J.H."/>
            <person name="Hur H.G."/>
        </authorList>
    </citation>
    <scope>NUCLEOTIDE SEQUENCE [LARGE SCALE GENOMIC DNA]</scope>
    <source>
        <strain evidence="8 9">DSM 6575</strain>
    </source>
</reference>
<dbReference type="Pfam" id="PF01380">
    <property type="entry name" value="SIS"/>
    <property type="match status" value="1"/>
</dbReference>
<dbReference type="PROSITE" id="PS51464">
    <property type="entry name" value="SIS"/>
    <property type="match status" value="1"/>
</dbReference>
<dbReference type="InterPro" id="IPR035472">
    <property type="entry name" value="RpiR-like_SIS"/>
</dbReference>
<feature type="domain" description="HTH rpiR-type" evidence="6">
    <location>
        <begin position="17"/>
        <end position="93"/>
    </location>
</feature>
<dbReference type="PATRIC" id="fig|1286631.3.peg.79"/>
<dbReference type="InterPro" id="IPR001347">
    <property type="entry name" value="SIS_dom"/>
</dbReference>
<keyword evidence="2" id="KW-0238">DNA-binding</keyword>
<gene>
    <name evidence="8" type="ORF">X805_00790</name>
</gene>
<dbReference type="Proteomes" id="UP000026714">
    <property type="component" value="Unassembled WGS sequence"/>
</dbReference>
<dbReference type="CDD" id="cd05013">
    <property type="entry name" value="SIS_RpiR"/>
    <property type="match status" value="1"/>
</dbReference>
<evidence type="ECO:0000256" key="4">
    <source>
        <dbReference type="ARBA" id="ARBA00023163"/>
    </source>
</evidence>
<dbReference type="SUPFAM" id="SSF53697">
    <property type="entry name" value="SIS domain"/>
    <property type="match status" value="1"/>
</dbReference>
<dbReference type="InterPro" id="IPR047640">
    <property type="entry name" value="RpiR-like"/>
</dbReference>
<dbReference type="PANTHER" id="PTHR30514">
    <property type="entry name" value="GLUCOKINASE"/>
    <property type="match status" value="1"/>
</dbReference>
<dbReference type="InterPro" id="IPR009057">
    <property type="entry name" value="Homeodomain-like_sf"/>
</dbReference>
<evidence type="ECO:0000259" key="6">
    <source>
        <dbReference type="PROSITE" id="PS51071"/>
    </source>
</evidence>
<sequence length="295" mass="31245">MVTSSVQALRDPVGRAEALLKRIRREFPTLSGQLQAIAQHVERHHERLVLHGIREVAEQCAVHPSAVVRFAQRFGFSGYNELRQQFRDSLVLPRPATGTIPPAGRAATATDIAEAVIEASIAALRDLRRDLRGPELCAAVECIAGAQALWLLGSAGAFPVAVSLAQALQQHARVPVQLVHQLGGMHLGQLRGVREGDVMIVVSLRPDARETLESARLARDQGARLIVLTDDPFCPVARQGEIVLVHGDAGTPDSIGQACAMALGHALVRALRPSTGAADAGPAGVAAPARPRAVG</sequence>
<evidence type="ECO:0000259" key="7">
    <source>
        <dbReference type="PROSITE" id="PS51464"/>
    </source>
</evidence>
<dbReference type="SUPFAM" id="SSF46689">
    <property type="entry name" value="Homeodomain-like"/>
    <property type="match status" value="1"/>
</dbReference>
<dbReference type="GO" id="GO:0097367">
    <property type="term" value="F:carbohydrate derivative binding"/>
    <property type="evidence" value="ECO:0007669"/>
    <property type="project" value="InterPro"/>
</dbReference>
<evidence type="ECO:0000256" key="3">
    <source>
        <dbReference type="ARBA" id="ARBA00023152"/>
    </source>
</evidence>
<accession>A0A059KSY7</accession>
<protein>
    <recommendedName>
        <fullName evidence="10">MurR/RpiR family transcriptional regulator</fullName>
    </recommendedName>
</protein>
<dbReference type="GO" id="GO:0003677">
    <property type="term" value="F:DNA binding"/>
    <property type="evidence" value="ECO:0007669"/>
    <property type="project" value="UniProtKB-KW"/>
</dbReference>
<organism evidence="8 9">
    <name type="scientific">Sphaerotilus natans subsp. natans DSM 6575</name>
    <dbReference type="NCBI Taxonomy" id="1286631"/>
    <lineage>
        <taxon>Bacteria</taxon>
        <taxon>Pseudomonadati</taxon>
        <taxon>Pseudomonadota</taxon>
        <taxon>Betaproteobacteria</taxon>
        <taxon>Burkholderiales</taxon>
        <taxon>Sphaerotilaceae</taxon>
        <taxon>Sphaerotilus</taxon>
    </lineage>
</organism>
<evidence type="ECO:0000256" key="1">
    <source>
        <dbReference type="ARBA" id="ARBA00023015"/>
    </source>
</evidence>
<evidence type="ECO:0000256" key="5">
    <source>
        <dbReference type="SAM" id="MobiDB-lite"/>
    </source>
</evidence>
<dbReference type="PROSITE" id="PS51071">
    <property type="entry name" value="HTH_RPIR"/>
    <property type="match status" value="1"/>
</dbReference>
<dbReference type="PANTHER" id="PTHR30514:SF18">
    <property type="entry name" value="RPIR-FAMILY TRANSCRIPTIONAL REGULATOR"/>
    <property type="match status" value="1"/>
</dbReference>
<feature type="region of interest" description="Disordered" evidence="5">
    <location>
        <begin position="275"/>
        <end position="295"/>
    </location>
</feature>
<dbReference type="Gene3D" id="1.10.10.10">
    <property type="entry name" value="Winged helix-like DNA-binding domain superfamily/Winged helix DNA-binding domain"/>
    <property type="match status" value="1"/>
</dbReference>
<keyword evidence="3" id="KW-0324">Glycolysis</keyword>
<comment type="caution">
    <text evidence="8">The sequence shown here is derived from an EMBL/GenBank/DDBJ whole genome shotgun (WGS) entry which is preliminary data.</text>
</comment>
<dbReference type="InterPro" id="IPR000281">
    <property type="entry name" value="HTH_RpiR"/>
</dbReference>
<evidence type="ECO:0000256" key="2">
    <source>
        <dbReference type="ARBA" id="ARBA00023125"/>
    </source>
</evidence>
<keyword evidence="9" id="KW-1185">Reference proteome</keyword>
<evidence type="ECO:0000313" key="9">
    <source>
        <dbReference type="Proteomes" id="UP000026714"/>
    </source>
</evidence>
<feature type="compositionally biased region" description="Low complexity" evidence="5">
    <location>
        <begin position="276"/>
        <end position="295"/>
    </location>
</feature>
<keyword evidence="4" id="KW-0804">Transcription</keyword>